<evidence type="ECO:0000256" key="1">
    <source>
        <dbReference type="ARBA" id="ARBA00022448"/>
    </source>
</evidence>
<feature type="domain" description="PTS EIIA type-1" evidence="4">
    <location>
        <begin position="1"/>
        <end position="37"/>
    </location>
</feature>
<dbReference type="InterPro" id="IPR001127">
    <property type="entry name" value="PTS_EIIA_1_perm"/>
</dbReference>
<dbReference type="InterPro" id="IPR011055">
    <property type="entry name" value="Dup_hybrid_motif"/>
</dbReference>
<reference evidence="5" key="1">
    <citation type="submission" date="2019-08" db="EMBL/GenBank/DDBJ databases">
        <authorList>
            <person name="Kucharzyk K."/>
            <person name="Murdoch R.W."/>
            <person name="Higgins S."/>
            <person name="Loffler F."/>
        </authorList>
    </citation>
    <scope>NUCLEOTIDE SEQUENCE</scope>
</reference>
<protein>
    <recommendedName>
        <fullName evidence="4">PTS EIIA type-1 domain-containing protein</fullName>
    </recommendedName>
</protein>
<sequence length="60" mass="6579">MKQGDTVKAGQQLLHVDLDVIKEAGYDTITMLIVTETPKEGEKVAFVDFGDVSQGQKINK</sequence>
<organism evidence="5">
    <name type="scientific">bioreactor metagenome</name>
    <dbReference type="NCBI Taxonomy" id="1076179"/>
    <lineage>
        <taxon>unclassified sequences</taxon>
        <taxon>metagenomes</taxon>
        <taxon>ecological metagenomes</taxon>
    </lineage>
</organism>
<evidence type="ECO:0000256" key="3">
    <source>
        <dbReference type="ARBA" id="ARBA00022679"/>
    </source>
</evidence>
<dbReference type="SUPFAM" id="SSF51261">
    <property type="entry name" value="Duplicated hybrid motif"/>
    <property type="match status" value="1"/>
</dbReference>
<proteinExistence type="predicted"/>
<dbReference type="EMBL" id="VSSQ01145516">
    <property type="protein sequence ID" value="MPN64517.1"/>
    <property type="molecule type" value="Genomic_DNA"/>
</dbReference>
<name>A0A645JME9_9ZZZZ</name>
<keyword evidence="2" id="KW-0762">Sugar transport</keyword>
<evidence type="ECO:0000313" key="5">
    <source>
        <dbReference type="EMBL" id="MPN64517.1"/>
    </source>
</evidence>
<evidence type="ECO:0000256" key="2">
    <source>
        <dbReference type="ARBA" id="ARBA00022597"/>
    </source>
</evidence>
<dbReference type="AlphaFoldDB" id="A0A645JME9"/>
<evidence type="ECO:0000259" key="4">
    <source>
        <dbReference type="Pfam" id="PF00358"/>
    </source>
</evidence>
<dbReference type="GO" id="GO:0016740">
    <property type="term" value="F:transferase activity"/>
    <property type="evidence" value="ECO:0007669"/>
    <property type="project" value="UniProtKB-KW"/>
</dbReference>
<dbReference type="GO" id="GO:0009401">
    <property type="term" value="P:phosphoenolpyruvate-dependent sugar phosphotransferase system"/>
    <property type="evidence" value="ECO:0007669"/>
    <property type="project" value="InterPro"/>
</dbReference>
<dbReference type="Gene3D" id="2.70.70.10">
    <property type="entry name" value="Glucose Permease (Domain IIA)"/>
    <property type="match status" value="1"/>
</dbReference>
<keyword evidence="3" id="KW-0808">Transferase</keyword>
<accession>A0A645JME9</accession>
<dbReference type="Pfam" id="PF00358">
    <property type="entry name" value="PTS_EIIA_1"/>
    <property type="match status" value="1"/>
</dbReference>
<gene>
    <name evidence="5" type="ORF">SDC9_212292</name>
</gene>
<keyword evidence="1" id="KW-0813">Transport</keyword>
<comment type="caution">
    <text evidence="5">The sequence shown here is derived from an EMBL/GenBank/DDBJ whole genome shotgun (WGS) entry which is preliminary data.</text>
</comment>